<reference evidence="1 2" key="1">
    <citation type="journal article" date="2019" name="Emerg. Microbes Infect.">
        <title>Comprehensive subspecies identification of 175 nontuberculous mycobacteria species based on 7547 genomic profiles.</title>
        <authorList>
            <person name="Matsumoto Y."/>
            <person name="Kinjo T."/>
            <person name="Motooka D."/>
            <person name="Nabeya D."/>
            <person name="Jung N."/>
            <person name="Uechi K."/>
            <person name="Horii T."/>
            <person name="Iida T."/>
            <person name="Fujita J."/>
            <person name="Nakamura S."/>
        </authorList>
    </citation>
    <scope>NUCLEOTIDE SEQUENCE [LARGE SCALE GENOMIC DNA]</scope>
    <source>
        <strain evidence="1 2">JCM 30726</strain>
    </source>
</reference>
<gene>
    <name evidence="1" type="ORF">MTIM_01610</name>
</gene>
<keyword evidence="2" id="KW-1185">Reference proteome</keyword>
<protein>
    <recommendedName>
        <fullName evidence="3">Head-to-tail stopper</fullName>
    </recommendedName>
</protein>
<evidence type="ECO:0000313" key="1">
    <source>
        <dbReference type="EMBL" id="GFG94282.1"/>
    </source>
</evidence>
<organism evidence="1 2">
    <name type="scientific">Mycobacterium timonense</name>
    <dbReference type="NCBI Taxonomy" id="701043"/>
    <lineage>
        <taxon>Bacteria</taxon>
        <taxon>Bacillati</taxon>
        <taxon>Actinomycetota</taxon>
        <taxon>Actinomycetes</taxon>
        <taxon>Mycobacteriales</taxon>
        <taxon>Mycobacteriaceae</taxon>
        <taxon>Mycobacterium</taxon>
        <taxon>Mycobacterium avium complex (MAC)</taxon>
    </lineage>
</organism>
<evidence type="ECO:0008006" key="3">
    <source>
        <dbReference type="Google" id="ProtNLM"/>
    </source>
</evidence>
<dbReference type="RefSeq" id="WP_163705919.1">
    <property type="nucleotide sequence ID" value="NZ_BLLA01000001.1"/>
</dbReference>
<dbReference type="EMBL" id="BLLA01000001">
    <property type="protein sequence ID" value="GFG94282.1"/>
    <property type="molecule type" value="Genomic_DNA"/>
</dbReference>
<dbReference type="Proteomes" id="UP000465301">
    <property type="component" value="Unassembled WGS sequence"/>
</dbReference>
<evidence type="ECO:0000313" key="2">
    <source>
        <dbReference type="Proteomes" id="UP000465301"/>
    </source>
</evidence>
<proteinExistence type="predicted"/>
<dbReference type="AlphaFoldDB" id="A0A7I9Z0B6"/>
<accession>A0A7I9Z0B6</accession>
<name>A0A7I9Z0B6_9MYCO</name>
<sequence length="112" mass="12237">MNVTGGTTVKIYRSTKNRFGDKTNDKLIAAVPHCIHQPATGLNMAYHPNDDMAETTTLTCILWMPTGTDVRAKDRLKFNGATYAVLGTAWNTPHPVTGTVYSHFAVEITGVQ</sequence>
<comment type="caution">
    <text evidence="1">The sequence shown here is derived from an EMBL/GenBank/DDBJ whole genome shotgun (WGS) entry which is preliminary data.</text>
</comment>